<dbReference type="InterPro" id="IPR029058">
    <property type="entry name" value="AB_hydrolase_fold"/>
</dbReference>
<dbReference type="InterPro" id="IPR008758">
    <property type="entry name" value="Peptidase_S28"/>
</dbReference>
<proteinExistence type="inferred from homology"/>
<accession>A0A9W7A6Q6</accession>
<evidence type="ECO:0000256" key="1">
    <source>
        <dbReference type="ARBA" id="ARBA00011079"/>
    </source>
</evidence>
<keyword evidence="8" id="KW-1185">Reference proteome</keyword>
<reference evidence="8" key="1">
    <citation type="journal article" date="2023" name="Commun. Biol.">
        <title>Genome analysis of Parmales, the sister group of diatoms, reveals the evolutionary specialization of diatoms from phago-mixotrophs to photoautotrophs.</title>
        <authorList>
            <person name="Ban H."/>
            <person name="Sato S."/>
            <person name="Yoshikawa S."/>
            <person name="Yamada K."/>
            <person name="Nakamura Y."/>
            <person name="Ichinomiya M."/>
            <person name="Sato N."/>
            <person name="Blanc-Mathieu R."/>
            <person name="Endo H."/>
            <person name="Kuwata A."/>
            <person name="Ogata H."/>
        </authorList>
    </citation>
    <scope>NUCLEOTIDE SEQUENCE [LARGE SCALE GENOMIC DNA]</scope>
    <source>
        <strain evidence="8">NIES 3701</strain>
    </source>
</reference>
<evidence type="ECO:0000256" key="2">
    <source>
        <dbReference type="ARBA" id="ARBA00022670"/>
    </source>
</evidence>
<sequence length="494" mass="54462">MSPLSPLSFFFLIVLLAVGSHTAKSTPTDPSYYVAQAVNHFSSDPSSTTYTQRYYESSKYFGGPGHPIFLVMGGEGAIEPSTGLFYPYINEILATKFGAYVIQPEHRFYGESNPVVNATNDDLKLLMTPEQALHDAVALVNSLRDALGCTAKGTPTYCPVISVGGSYPGFLSFSMRLLFPQHIDASYAASAPVKFYAQQVDGQEYYDLIAKSAERSLPGCAKSIQSALSDFKASLAEQTYQEVASGLLNICPSIPSYIDDNEKFYHEVQMVIAYTFAGLNMANYPPNDETELYEVCESWTDPDSDWAAKLNFLFETLNEDEDEGACFDLHSQLPAGDKGTISSGDWSGVGTGPDGKMWDYQTCSLLVERIDITETFGDRKWTLDWLNDHCQERFEISPSPSLLASTWGFDDILSTTLTKTLFTNGLNDGWSVGSITETLSEERQLIAMNFPNGAHHSDLSHSDPGPTDTEDIQEGHEKIAALIGEWLNEIMEEE</sequence>
<keyword evidence="5" id="KW-0325">Glycoprotein</keyword>
<gene>
    <name evidence="7" type="ORF">TrST_g2497</name>
</gene>
<dbReference type="PANTHER" id="PTHR11010:SF38">
    <property type="entry name" value="LYSOSOMAL PRO-X CARBOXYPEPTIDASE"/>
    <property type="match status" value="1"/>
</dbReference>
<dbReference type="OrthoDB" id="1735038at2759"/>
<dbReference type="InterPro" id="IPR042269">
    <property type="entry name" value="Ser_carbopepase_S28_SKS"/>
</dbReference>
<dbReference type="SUPFAM" id="SSF53474">
    <property type="entry name" value="alpha/beta-Hydrolases"/>
    <property type="match status" value="1"/>
</dbReference>
<evidence type="ECO:0000313" key="8">
    <source>
        <dbReference type="Proteomes" id="UP001165085"/>
    </source>
</evidence>
<dbReference type="GO" id="GO:0070008">
    <property type="term" value="F:serine-type exopeptidase activity"/>
    <property type="evidence" value="ECO:0007669"/>
    <property type="project" value="InterPro"/>
</dbReference>
<feature type="chain" id="PRO_5040779476" evidence="6">
    <location>
        <begin position="26"/>
        <end position="494"/>
    </location>
</feature>
<dbReference type="Gene3D" id="3.40.50.1820">
    <property type="entry name" value="alpha/beta hydrolase"/>
    <property type="match status" value="1"/>
</dbReference>
<protein>
    <submittedName>
        <fullName evidence="7">Uncharacterized protein</fullName>
    </submittedName>
</protein>
<feature type="signal peptide" evidence="6">
    <location>
        <begin position="1"/>
        <end position="25"/>
    </location>
</feature>
<dbReference type="EMBL" id="BRXY01000094">
    <property type="protein sequence ID" value="GMH64425.1"/>
    <property type="molecule type" value="Genomic_DNA"/>
</dbReference>
<keyword evidence="2" id="KW-0645">Protease</keyword>
<evidence type="ECO:0000256" key="5">
    <source>
        <dbReference type="ARBA" id="ARBA00023180"/>
    </source>
</evidence>
<dbReference type="Pfam" id="PF05577">
    <property type="entry name" value="Peptidase_S28"/>
    <property type="match status" value="1"/>
</dbReference>
<dbReference type="Gene3D" id="1.20.120.980">
    <property type="entry name" value="Serine carboxypeptidase S28, SKS domain"/>
    <property type="match status" value="1"/>
</dbReference>
<dbReference type="Proteomes" id="UP001165085">
    <property type="component" value="Unassembled WGS sequence"/>
</dbReference>
<evidence type="ECO:0000256" key="4">
    <source>
        <dbReference type="ARBA" id="ARBA00022801"/>
    </source>
</evidence>
<dbReference type="PANTHER" id="PTHR11010">
    <property type="entry name" value="PROTEASE S28 PRO-X CARBOXYPEPTIDASE-RELATED"/>
    <property type="match status" value="1"/>
</dbReference>
<name>A0A9W7A6Q6_9STRA</name>
<evidence type="ECO:0000256" key="3">
    <source>
        <dbReference type="ARBA" id="ARBA00022729"/>
    </source>
</evidence>
<dbReference type="AlphaFoldDB" id="A0A9W7A6Q6"/>
<comment type="caution">
    <text evidence="7">The sequence shown here is derived from an EMBL/GenBank/DDBJ whole genome shotgun (WGS) entry which is preliminary data.</text>
</comment>
<comment type="similarity">
    <text evidence="1">Belongs to the peptidase S28 family.</text>
</comment>
<evidence type="ECO:0000256" key="6">
    <source>
        <dbReference type="SAM" id="SignalP"/>
    </source>
</evidence>
<keyword evidence="3 6" id="KW-0732">Signal</keyword>
<dbReference type="GO" id="GO:0006508">
    <property type="term" value="P:proteolysis"/>
    <property type="evidence" value="ECO:0007669"/>
    <property type="project" value="UniProtKB-KW"/>
</dbReference>
<dbReference type="GO" id="GO:0008239">
    <property type="term" value="F:dipeptidyl-peptidase activity"/>
    <property type="evidence" value="ECO:0007669"/>
    <property type="project" value="TreeGrafter"/>
</dbReference>
<evidence type="ECO:0000313" key="7">
    <source>
        <dbReference type="EMBL" id="GMH64425.1"/>
    </source>
</evidence>
<keyword evidence="4" id="KW-0378">Hydrolase</keyword>
<organism evidence="7 8">
    <name type="scientific">Triparma strigata</name>
    <dbReference type="NCBI Taxonomy" id="1606541"/>
    <lineage>
        <taxon>Eukaryota</taxon>
        <taxon>Sar</taxon>
        <taxon>Stramenopiles</taxon>
        <taxon>Ochrophyta</taxon>
        <taxon>Bolidophyceae</taxon>
        <taxon>Parmales</taxon>
        <taxon>Triparmaceae</taxon>
        <taxon>Triparma</taxon>
    </lineage>
</organism>